<keyword evidence="2" id="KW-1185">Reference proteome</keyword>
<protein>
    <submittedName>
        <fullName evidence="1">Uncharacterized protein</fullName>
    </submittedName>
</protein>
<name>A0A6L3SRX3_9HYPH</name>
<dbReference type="EMBL" id="VZZK01000032">
    <property type="protein sequence ID" value="KAB1075908.1"/>
    <property type="molecule type" value="Genomic_DNA"/>
</dbReference>
<dbReference type="Gene3D" id="2.30.300.10">
    <property type="entry name" value="Baseplate protein-like domain - beta roll fold"/>
    <property type="match status" value="1"/>
</dbReference>
<dbReference type="OrthoDB" id="8198839at2"/>
<dbReference type="Proteomes" id="UP000474159">
    <property type="component" value="Unassembled WGS sequence"/>
</dbReference>
<sequence>MPAVDAVITDSQQPGSDSLFGKKAAEVRAKATMEGPKGQSRVILAEMPLTQKEAELRTNMEVQAIQASLIRVGITYQGWLRPGVGGLWDLAVDYATIKSPMLFPTKEGQLRMKLWSYAYSQSEAGTTTTVEFVSEKAFAQKAADAKQNDGFLSNGATAAQAEAAT</sequence>
<gene>
    <name evidence="1" type="ORF">F6X53_24055</name>
</gene>
<evidence type="ECO:0000313" key="2">
    <source>
        <dbReference type="Proteomes" id="UP000474159"/>
    </source>
</evidence>
<reference evidence="1 2" key="1">
    <citation type="submission" date="2019-09" db="EMBL/GenBank/DDBJ databases">
        <title>YIM 48816 draft genome.</title>
        <authorList>
            <person name="Jiang L."/>
        </authorList>
    </citation>
    <scope>NUCLEOTIDE SEQUENCE [LARGE SCALE GENOMIC DNA]</scope>
    <source>
        <strain evidence="1 2">YIM 48816</strain>
    </source>
</reference>
<evidence type="ECO:0000313" key="1">
    <source>
        <dbReference type="EMBL" id="KAB1075908.1"/>
    </source>
</evidence>
<dbReference type="RefSeq" id="WP_151003067.1">
    <property type="nucleotide sequence ID" value="NZ_BPQY01000086.1"/>
</dbReference>
<comment type="caution">
    <text evidence="1">The sequence shown here is derived from an EMBL/GenBank/DDBJ whole genome shotgun (WGS) entry which is preliminary data.</text>
</comment>
<organism evidence="1 2">
    <name type="scientific">Methylobacterium soli</name>
    <dbReference type="NCBI Taxonomy" id="553447"/>
    <lineage>
        <taxon>Bacteria</taxon>
        <taxon>Pseudomonadati</taxon>
        <taxon>Pseudomonadota</taxon>
        <taxon>Alphaproteobacteria</taxon>
        <taxon>Hyphomicrobiales</taxon>
        <taxon>Methylobacteriaceae</taxon>
        <taxon>Methylobacterium</taxon>
    </lineage>
</organism>
<proteinExistence type="predicted"/>
<accession>A0A6L3SRX3</accession>
<dbReference type="AlphaFoldDB" id="A0A6L3SRX3"/>